<dbReference type="AlphaFoldDB" id="A0AAW8NKM4"/>
<reference evidence="2" key="2">
    <citation type="submission" date="2022-11" db="EMBL/GenBank/DDBJ databases">
        <title>Prophages regulate Shewanella fidelis motility and biofilm formation: implications for gut colonization dynamics in Ciona robusta.</title>
        <authorList>
            <person name="Natarajan O."/>
            <person name="Gibboney S.L."/>
            <person name="Young M.N."/>
            <person name="Lim S.J."/>
            <person name="Pluta N."/>
            <person name="Atkinson C.G.F."/>
            <person name="Leigh B.A."/>
            <person name="Liberti A."/>
            <person name="Kees E."/>
            <person name="Breitbart M."/>
            <person name="Gralnick J."/>
            <person name="Dishaw L.J."/>
        </authorList>
    </citation>
    <scope>NUCLEOTIDE SEQUENCE</scope>
    <source>
        <strain evidence="2">3313</strain>
    </source>
</reference>
<comment type="caution">
    <text evidence="2">The sequence shown here is derived from an EMBL/GenBank/DDBJ whole genome shotgun (WGS) entry which is preliminary data.</text>
</comment>
<name>A0AAW8NKM4_9GAMM</name>
<evidence type="ECO:0000256" key="1">
    <source>
        <dbReference type="SAM" id="Coils"/>
    </source>
</evidence>
<evidence type="ECO:0000313" key="4">
    <source>
        <dbReference type="Proteomes" id="UP001259340"/>
    </source>
</evidence>
<evidence type="ECO:0000313" key="5">
    <source>
        <dbReference type="Proteomes" id="UP001271263"/>
    </source>
</evidence>
<gene>
    <name evidence="2" type="ORF">OS133_01915</name>
    <name evidence="3" type="ORF">OS134_15350</name>
</gene>
<organism evidence="2 4">
    <name type="scientific">Shewanella fidelis</name>
    <dbReference type="NCBI Taxonomy" id="173509"/>
    <lineage>
        <taxon>Bacteria</taxon>
        <taxon>Pseudomonadati</taxon>
        <taxon>Pseudomonadota</taxon>
        <taxon>Gammaproteobacteria</taxon>
        <taxon>Alteromonadales</taxon>
        <taxon>Shewanellaceae</taxon>
        <taxon>Shewanella</taxon>
    </lineage>
</organism>
<feature type="coiled-coil region" evidence="1">
    <location>
        <begin position="132"/>
        <end position="203"/>
    </location>
</feature>
<keyword evidence="5" id="KW-1185">Reference proteome</keyword>
<evidence type="ECO:0000313" key="3">
    <source>
        <dbReference type="EMBL" id="MDW4825445.1"/>
    </source>
</evidence>
<keyword evidence="1" id="KW-0175">Coiled coil</keyword>
<dbReference type="Gene3D" id="6.10.290.20">
    <property type="match status" value="1"/>
</dbReference>
<dbReference type="Proteomes" id="UP001271263">
    <property type="component" value="Unassembled WGS sequence"/>
</dbReference>
<accession>A0AAW8NKM4</accession>
<dbReference type="EMBL" id="JAPMLD010000007">
    <property type="protein sequence ID" value="MDW4825445.1"/>
    <property type="molecule type" value="Genomic_DNA"/>
</dbReference>
<sequence length="240" mass="26856">MRIRFNVGLEPEFYDSHGYAIECLRRWQQKEKSRNDASDIVLQRRIQFHRDLYLSGLFLYELAPQLPTMLTQMLLPDSVSEQTLTNLLSSAGLALAPPAETGISEQQWSKLTDMLAEIKQTADVPATAPSDIEQSTTNLNAIELQLQQLQQLVQQGQEQLSSMLNHQSEAQTSQTDLELTAQLNQLQQGQQQLMAQITSLSNKVNQGLGHQQGNSQDTTLAPSLATQLERASRVKAKGLW</sequence>
<proteinExistence type="predicted"/>
<protein>
    <submittedName>
        <fullName evidence="2">Uncharacterized protein</fullName>
    </submittedName>
</protein>
<dbReference type="EMBL" id="JAPMLE010000001">
    <property type="protein sequence ID" value="MDR8522453.1"/>
    <property type="molecule type" value="Genomic_DNA"/>
</dbReference>
<reference evidence="3 5" key="1">
    <citation type="journal article" date="2022" name="bioRxiv">
        <title>Prophages regulate Shewanella fidelis 3313 motility and biofilm formation: implications for gut colonization dynamics in Ciona robusta.</title>
        <authorList>
            <person name="Natarajan O."/>
            <person name="Gibboney S.L."/>
            <person name="Young M.N."/>
            <person name="Lim S.J."/>
            <person name="Pluta N."/>
            <person name="Atkinson C.G."/>
            <person name="Leigh B.A."/>
            <person name="Liberti A."/>
            <person name="Kees E.D."/>
            <person name="Breitbart M."/>
            <person name="Gralnick J.A."/>
            <person name="Dishaw L.J."/>
        </authorList>
    </citation>
    <scope>NUCLEOTIDE SEQUENCE [LARGE SCALE GENOMIC DNA]</scope>
    <source>
        <strain evidence="3 5">JG4066</strain>
    </source>
</reference>
<evidence type="ECO:0000313" key="2">
    <source>
        <dbReference type="EMBL" id="MDR8522453.1"/>
    </source>
</evidence>
<dbReference type="Proteomes" id="UP001259340">
    <property type="component" value="Unassembled WGS sequence"/>
</dbReference>
<dbReference type="InterPro" id="IPR038307">
    <property type="entry name" value="StbB_sf"/>
</dbReference>
<dbReference type="RefSeq" id="WP_310653806.1">
    <property type="nucleotide sequence ID" value="NZ_JAPMLA010000007.1"/>
</dbReference>